<proteinExistence type="predicted"/>
<evidence type="ECO:0000313" key="1">
    <source>
        <dbReference type="EMBL" id="KAK9688616.1"/>
    </source>
</evidence>
<accession>A0AAW1IG93</accession>
<keyword evidence="2" id="KW-1185">Reference proteome</keyword>
<name>A0AAW1IG93_POPJA</name>
<protein>
    <submittedName>
        <fullName evidence="1">Uncharacterized protein</fullName>
    </submittedName>
</protein>
<evidence type="ECO:0000313" key="2">
    <source>
        <dbReference type="Proteomes" id="UP001458880"/>
    </source>
</evidence>
<dbReference type="EMBL" id="JASPKY010000584">
    <property type="protein sequence ID" value="KAK9688616.1"/>
    <property type="molecule type" value="Genomic_DNA"/>
</dbReference>
<reference evidence="1 2" key="1">
    <citation type="journal article" date="2024" name="BMC Genomics">
        <title>De novo assembly and annotation of Popillia japonica's genome with initial clues to its potential as an invasive pest.</title>
        <authorList>
            <person name="Cucini C."/>
            <person name="Boschi S."/>
            <person name="Funari R."/>
            <person name="Cardaioli E."/>
            <person name="Iannotti N."/>
            <person name="Marturano G."/>
            <person name="Paoli F."/>
            <person name="Bruttini M."/>
            <person name="Carapelli A."/>
            <person name="Frati F."/>
            <person name="Nardi F."/>
        </authorList>
    </citation>
    <scope>NUCLEOTIDE SEQUENCE [LARGE SCALE GENOMIC DNA]</scope>
    <source>
        <strain evidence="1">DMR45628</strain>
    </source>
</reference>
<dbReference type="AlphaFoldDB" id="A0AAW1IG93"/>
<organism evidence="1 2">
    <name type="scientific">Popillia japonica</name>
    <name type="common">Japanese beetle</name>
    <dbReference type="NCBI Taxonomy" id="7064"/>
    <lineage>
        <taxon>Eukaryota</taxon>
        <taxon>Metazoa</taxon>
        <taxon>Ecdysozoa</taxon>
        <taxon>Arthropoda</taxon>
        <taxon>Hexapoda</taxon>
        <taxon>Insecta</taxon>
        <taxon>Pterygota</taxon>
        <taxon>Neoptera</taxon>
        <taxon>Endopterygota</taxon>
        <taxon>Coleoptera</taxon>
        <taxon>Polyphaga</taxon>
        <taxon>Scarabaeiformia</taxon>
        <taxon>Scarabaeidae</taxon>
        <taxon>Rutelinae</taxon>
        <taxon>Popillia</taxon>
    </lineage>
</organism>
<dbReference type="Proteomes" id="UP001458880">
    <property type="component" value="Unassembled WGS sequence"/>
</dbReference>
<gene>
    <name evidence="1" type="ORF">QE152_g35187</name>
</gene>
<sequence length="103" mass="11692">MFPTVIAQISTQIFNNNSTSAINMAKPEYSDQYAPAQISTQIFNNNSTSAINMAKPEYSDQYAPDETYEDSAGRKNTLLPFAHVICWVVHQHQHRSYLKHLPC</sequence>
<comment type="caution">
    <text evidence="1">The sequence shown here is derived from an EMBL/GenBank/DDBJ whole genome shotgun (WGS) entry which is preliminary data.</text>
</comment>